<name>A0ABN9UBI0_9DINO</name>
<gene>
    <name evidence="2" type="ORF">PCOR1329_LOCUS47058</name>
</gene>
<comment type="caution">
    <text evidence="2">The sequence shown here is derived from an EMBL/GenBank/DDBJ whole genome shotgun (WGS) entry which is preliminary data.</text>
</comment>
<evidence type="ECO:0000256" key="1">
    <source>
        <dbReference type="SAM" id="MobiDB-lite"/>
    </source>
</evidence>
<keyword evidence="3" id="KW-1185">Reference proteome</keyword>
<proteinExistence type="predicted"/>
<organism evidence="2 3">
    <name type="scientific">Prorocentrum cordatum</name>
    <dbReference type="NCBI Taxonomy" id="2364126"/>
    <lineage>
        <taxon>Eukaryota</taxon>
        <taxon>Sar</taxon>
        <taxon>Alveolata</taxon>
        <taxon>Dinophyceae</taxon>
        <taxon>Prorocentrales</taxon>
        <taxon>Prorocentraceae</taxon>
        <taxon>Prorocentrum</taxon>
    </lineage>
</organism>
<dbReference type="EMBL" id="CAUYUJ010015665">
    <property type="protein sequence ID" value="CAK0856776.1"/>
    <property type="molecule type" value="Genomic_DNA"/>
</dbReference>
<feature type="compositionally biased region" description="Polar residues" evidence="1">
    <location>
        <begin position="18"/>
        <end position="27"/>
    </location>
</feature>
<evidence type="ECO:0000313" key="3">
    <source>
        <dbReference type="Proteomes" id="UP001189429"/>
    </source>
</evidence>
<accession>A0ABN9UBI0</accession>
<evidence type="ECO:0000313" key="2">
    <source>
        <dbReference type="EMBL" id="CAK0856776.1"/>
    </source>
</evidence>
<sequence>MSMATVLAAMYSDGSTMLQRRVQPSSTRPRRVLWHPRHKEAPRPLARARPRHPAGRTPGPRARRRSCCGTSRTATPPSDVEDLDATAEGERVTFGDVRNFLEEEIGPITRSVAKHSADLTVLQMKMHEELGFIGPHTTGMTSKHQDQQREDDTFQETMKAIQTNATKQAQQHAHQNSLLHESLTAVIGEIPDTDGIAKAIGWANARCQAV</sequence>
<reference evidence="2" key="1">
    <citation type="submission" date="2023-10" db="EMBL/GenBank/DDBJ databases">
        <authorList>
            <person name="Chen Y."/>
            <person name="Shah S."/>
            <person name="Dougan E. K."/>
            <person name="Thang M."/>
            <person name="Chan C."/>
        </authorList>
    </citation>
    <scope>NUCLEOTIDE SEQUENCE [LARGE SCALE GENOMIC DNA]</scope>
</reference>
<feature type="region of interest" description="Disordered" evidence="1">
    <location>
        <begin position="18"/>
        <end position="81"/>
    </location>
</feature>
<dbReference type="Proteomes" id="UP001189429">
    <property type="component" value="Unassembled WGS sequence"/>
</dbReference>
<protein>
    <submittedName>
        <fullName evidence="2">Uncharacterized protein</fullName>
    </submittedName>
</protein>
<feature type="compositionally biased region" description="Basic residues" evidence="1">
    <location>
        <begin position="28"/>
        <end position="54"/>
    </location>
</feature>